<dbReference type="InterPro" id="IPR009025">
    <property type="entry name" value="RBP11-like_dimer"/>
</dbReference>
<dbReference type="GO" id="GO:0055029">
    <property type="term" value="C:nuclear DNA-directed RNA polymerase complex"/>
    <property type="evidence" value="ECO:0007669"/>
    <property type="project" value="UniProtKB-ARBA"/>
</dbReference>
<dbReference type="HAMAP" id="MF_00261">
    <property type="entry name" value="RNApol_arch_Rpo11"/>
    <property type="match status" value="1"/>
</dbReference>
<dbReference type="PANTHER" id="PTHR13946">
    <property type="entry name" value="DNA-DIRECTED RNA POLYMERASE I,II,III"/>
    <property type="match status" value="1"/>
</dbReference>
<organism evidence="8 9">
    <name type="scientific">Syncephalis pseudoplumigaleata</name>
    <dbReference type="NCBI Taxonomy" id="1712513"/>
    <lineage>
        <taxon>Eukaryota</taxon>
        <taxon>Fungi</taxon>
        <taxon>Fungi incertae sedis</taxon>
        <taxon>Zoopagomycota</taxon>
        <taxon>Zoopagomycotina</taxon>
        <taxon>Zoopagomycetes</taxon>
        <taxon>Zoopagales</taxon>
        <taxon>Piptocephalidaceae</taxon>
        <taxon>Syncephalis</taxon>
    </lineage>
</organism>
<dbReference type="Proteomes" id="UP000278143">
    <property type="component" value="Unassembled WGS sequence"/>
</dbReference>
<sequence>LAGNGDDLTAATFVIHHEDHTLGNALRYMIMKNPLVEFCGYSLPHPSDDKLHLRIQTFEGTTAVEALQQGLQDLMEMCGHIYSEFESKMAE</sequence>
<gene>
    <name evidence="8" type="ORF">SYNPS1DRAFT_10367</name>
</gene>
<evidence type="ECO:0000256" key="3">
    <source>
        <dbReference type="ARBA" id="ARBA00022478"/>
    </source>
</evidence>
<dbReference type="InterPro" id="IPR036603">
    <property type="entry name" value="RBP11-like"/>
</dbReference>
<dbReference type="GO" id="GO:0003899">
    <property type="term" value="F:DNA-directed RNA polymerase activity"/>
    <property type="evidence" value="ECO:0007669"/>
    <property type="project" value="InterPro"/>
</dbReference>
<dbReference type="GO" id="GO:0046983">
    <property type="term" value="F:protein dimerization activity"/>
    <property type="evidence" value="ECO:0007669"/>
    <property type="project" value="InterPro"/>
</dbReference>
<dbReference type="InterPro" id="IPR022905">
    <property type="entry name" value="Rpo11-like"/>
</dbReference>
<dbReference type="OrthoDB" id="510325at2759"/>
<evidence type="ECO:0000256" key="6">
    <source>
        <dbReference type="ARBA" id="ARBA00025751"/>
    </source>
</evidence>
<dbReference type="EMBL" id="KZ989150">
    <property type="protein sequence ID" value="RKP27799.1"/>
    <property type="molecule type" value="Genomic_DNA"/>
</dbReference>
<protein>
    <recommendedName>
        <fullName evidence="2">DNA-directed RNA polymerases I and III subunit RPAC2</fullName>
    </recommendedName>
</protein>
<dbReference type="Pfam" id="PF13656">
    <property type="entry name" value="RNA_pol_L_2"/>
    <property type="match status" value="1"/>
</dbReference>
<keyword evidence="5" id="KW-0539">Nucleus</keyword>
<feature type="non-terminal residue" evidence="8">
    <location>
        <position position="91"/>
    </location>
</feature>
<dbReference type="GO" id="GO:0003677">
    <property type="term" value="F:DNA binding"/>
    <property type="evidence" value="ECO:0007669"/>
    <property type="project" value="InterPro"/>
</dbReference>
<dbReference type="GO" id="GO:0006362">
    <property type="term" value="P:transcription elongation by RNA polymerase I"/>
    <property type="evidence" value="ECO:0007669"/>
    <property type="project" value="TreeGrafter"/>
</dbReference>
<accession>A0A4V1J297</accession>
<evidence type="ECO:0000256" key="2">
    <source>
        <dbReference type="ARBA" id="ARBA00022079"/>
    </source>
</evidence>
<evidence type="ECO:0000256" key="1">
    <source>
        <dbReference type="ARBA" id="ARBA00004123"/>
    </source>
</evidence>
<proteinExistence type="inferred from homology"/>
<feature type="domain" description="DNA-directed RNA polymerase RBP11-like dimerisation" evidence="7">
    <location>
        <begin position="10"/>
        <end position="82"/>
    </location>
</feature>
<dbReference type="InterPro" id="IPR033898">
    <property type="entry name" value="RNAP_AC19"/>
</dbReference>
<dbReference type="Gene3D" id="3.30.1360.10">
    <property type="entry name" value="RNA polymerase, RBP11-like subunit"/>
    <property type="match status" value="1"/>
</dbReference>
<keyword evidence="3" id="KW-0240">DNA-directed RNA polymerase</keyword>
<dbReference type="SUPFAM" id="SSF55257">
    <property type="entry name" value="RBP11-like subunits of RNA polymerase"/>
    <property type="match status" value="1"/>
</dbReference>
<dbReference type="CDD" id="cd07029">
    <property type="entry name" value="RNAP_I_III_AC19"/>
    <property type="match status" value="1"/>
</dbReference>
<comment type="similarity">
    <text evidence="6">Belongs to the archaeal Rpo11/eukaryotic RPB11/RPC19 RNA polymerase subunit family.</text>
</comment>
<dbReference type="FunFam" id="3.30.1360.10:FF:000006">
    <property type="entry name" value="DNA-directed RNA polymerases I and III subunit RPAC2"/>
    <property type="match status" value="1"/>
</dbReference>
<evidence type="ECO:0000259" key="7">
    <source>
        <dbReference type="Pfam" id="PF13656"/>
    </source>
</evidence>
<comment type="subcellular location">
    <subcellularLocation>
        <location evidence="1">Nucleus</location>
    </subcellularLocation>
</comment>
<name>A0A4V1J297_9FUNG</name>
<feature type="non-terminal residue" evidence="8">
    <location>
        <position position="1"/>
    </location>
</feature>
<dbReference type="InterPro" id="IPR008193">
    <property type="entry name" value="RNA_pol_Rpb11_13-16kDa_CS"/>
</dbReference>
<evidence type="ECO:0000313" key="9">
    <source>
        <dbReference type="Proteomes" id="UP000278143"/>
    </source>
</evidence>
<evidence type="ECO:0000256" key="4">
    <source>
        <dbReference type="ARBA" id="ARBA00023163"/>
    </source>
</evidence>
<dbReference type="GO" id="GO:0006383">
    <property type="term" value="P:transcription by RNA polymerase III"/>
    <property type="evidence" value="ECO:0007669"/>
    <property type="project" value="TreeGrafter"/>
</dbReference>
<evidence type="ECO:0000313" key="8">
    <source>
        <dbReference type="EMBL" id="RKP27799.1"/>
    </source>
</evidence>
<evidence type="ECO:0000256" key="5">
    <source>
        <dbReference type="ARBA" id="ARBA00023242"/>
    </source>
</evidence>
<dbReference type="PANTHER" id="PTHR13946:SF28">
    <property type="entry name" value="DNA-DIRECTED RNA POLYMERASES I AND III SUBUNIT RPAC2"/>
    <property type="match status" value="1"/>
</dbReference>
<dbReference type="PROSITE" id="PS01154">
    <property type="entry name" value="RNA_POL_L_13KD"/>
    <property type="match status" value="1"/>
</dbReference>
<dbReference type="GO" id="GO:0005666">
    <property type="term" value="C:RNA polymerase III complex"/>
    <property type="evidence" value="ECO:0007669"/>
    <property type="project" value="TreeGrafter"/>
</dbReference>
<keyword evidence="9" id="KW-1185">Reference proteome</keyword>
<dbReference type="AlphaFoldDB" id="A0A4V1J297"/>
<reference evidence="9" key="1">
    <citation type="journal article" date="2018" name="Nat. Microbiol.">
        <title>Leveraging single-cell genomics to expand the fungal tree of life.</title>
        <authorList>
            <person name="Ahrendt S.R."/>
            <person name="Quandt C.A."/>
            <person name="Ciobanu D."/>
            <person name="Clum A."/>
            <person name="Salamov A."/>
            <person name="Andreopoulos B."/>
            <person name="Cheng J.F."/>
            <person name="Woyke T."/>
            <person name="Pelin A."/>
            <person name="Henrissat B."/>
            <person name="Reynolds N.K."/>
            <person name="Benny G.L."/>
            <person name="Smith M.E."/>
            <person name="James T.Y."/>
            <person name="Grigoriev I.V."/>
        </authorList>
    </citation>
    <scope>NUCLEOTIDE SEQUENCE [LARGE SCALE GENOMIC DNA]</scope>
    <source>
        <strain evidence="9">Benny S71-1</strain>
    </source>
</reference>
<keyword evidence="4" id="KW-0804">Transcription</keyword>
<dbReference type="GO" id="GO:0005736">
    <property type="term" value="C:RNA polymerase I complex"/>
    <property type="evidence" value="ECO:0007669"/>
    <property type="project" value="TreeGrafter"/>
</dbReference>